<sequence length="149" mass="16572">MSSEERTEAILAVEGEMARIARATRAFLLENANRFSSELPPSGFWVLRYVVKNAPVAPGAIVAQVGMDKSVVSRHLRLLKDLGFVTSVPDPADGRASLYEPTRAALKRMDDIRHEVQAAYAGVLDDWSDDDVREFVRLLAAFNDRLEAR</sequence>
<dbReference type="RefSeq" id="WP_259530569.1">
    <property type="nucleotide sequence ID" value="NZ_JANLCK010000012.1"/>
</dbReference>
<dbReference type="InterPro" id="IPR036390">
    <property type="entry name" value="WH_DNA-bd_sf"/>
</dbReference>
<comment type="caution">
    <text evidence="2">The sequence shown here is derived from an EMBL/GenBank/DDBJ whole genome shotgun (WGS) entry which is preliminary data.</text>
</comment>
<dbReference type="PANTHER" id="PTHR33164">
    <property type="entry name" value="TRANSCRIPTIONAL REGULATOR, MARR FAMILY"/>
    <property type="match status" value="1"/>
</dbReference>
<dbReference type="SUPFAM" id="SSF46785">
    <property type="entry name" value="Winged helix' DNA-binding domain"/>
    <property type="match status" value="1"/>
</dbReference>
<dbReference type="AlphaFoldDB" id="A0AA41XG45"/>
<dbReference type="EMBL" id="JANLCK010000012">
    <property type="protein sequence ID" value="MCS5727572.1"/>
    <property type="molecule type" value="Genomic_DNA"/>
</dbReference>
<proteinExistence type="predicted"/>
<dbReference type="Proteomes" id="UP001165587">
    <property type="component" value="Unassembled WGS sequence"/>
</dbReference>
<name>A0AA41XG45_9MICO</name>
<evidence type="ECO:0000313" key="2">
    <source>
        <dbReference type="EMBL" id="MCS5727572.1"/>
    </source>
</evidence>
<dbReference type="SMART" id="SM00418">
    <property type="entry name" value="HTH_ARSR"/>
    <property type="match status" value="1"/>
</dbReference>
<evidence type="ECO:0000313" key="3">
    <source>
        <dbReference type="Proteomes" id="UP001165587"/>
    </source>
</evidence>
<dbReference type="Gene3D" id="1.10.10.10">
    <property type="entry name" value="Winged helix-like DNA-binding domain superfamily/Winged helix DNA-binding domain"/>
    <property type="match status" value="1"/>
</dbReference>
<keyword evidence="3" id="KW-1185">Reference proteome</keyword>
<dbReference type="PROSITE" id="PS50995">
    <property type="entry name" value="HTH_MARR_2"/>
    <property type="match status" value="1"/>
</dbReference>
<dbReference type="SMART" id="SM00347">
    <property type="entry name" value="HTH_MARR"/>
    <property type="match status" value="1"/>
</dbReference>
<dbReference type="InterPro" id="IPR001845">
    <property type="entry name" value="HTH_ArsR_DNA-bd_dom"/>
</dbReference>
<organism evidence="2 3">
    <name type="scientific">Herbiconiux oxytropis</name>
    <dbReference type="NCBI Taxonomy" id="2970915"/>
    <lineage>
        <taxon>Bacteria</taxon>
        <taxon>Bacillati</taxon>
        <taxon>Actinomycetota</taxon>
        <taxon>Actinomycetes</taxon>
        <taxon>Micrococcales</taxon>
        <taxon>Microbacteriaceae</taxon>
        <taxon>Herbiconiux</taxon>
    </lineage>
</organism>
<dbReference type="InterPro" id="IPR036388">
    <property type="entry name" value="WH-like_DNA-bd_sf"/>
</dbReference>
<dbReference type="GO" id="GO:0003700">
    <property type="term" value="F:DNA-binding transcription factor activity"/>
    <property type="evidence" value="ECO:0007669"/>
    <property type="project" value="InterPro"/>
</dbReference>
<reference evidence="2" key="1">
    <citation type="submission" date="2022-08" db="EMBL/GenBank/DDBJ databases">
        <authorList>
            <person name="Deng Y."/>
            <person name="Han X.-F."/>
            <person name="Zhang Y.-Q."/>
        </authorList>
    </citation>
    <scope>NUCLEOTIDE SEQUENCE</scope>
    <source>
        <strain evidence="2">CPCC 203407</strain>
    </source>
</reference>
<evidence type="ECO:0000259" key="1">
    <source>
        <dbReference type="PROSITE" id="PS50995"/>
    </source>
</evidence>
<dbReference type="InterPro" id="IPR039422">
    <property type="entry name" value="MarR/SlyA-like"/>
</dbReference>
<dbReference type="Pfam" id="PF12802">
    <property type="entry name" value="MarR_2"/>
    <property type="match status" value="1"/>
</dbReference>
<dbReference type="GO" id="GO:0006950">
    <property type="term" value="P:response to stress"/>
    <property type="evidence" value="ECO:0007669"/>
    <property type="project" value="TreeGrafter"/>
</dbReference>
<protein>
    <submittedName>
        <fullName evidence="2">MarR family winged helix-turn-helix transcriptional regulator</fullName>
    </submittedName>
</protein>
<dbReference type="InterPro" id="IPR000835">
    <property type="entry name" value="HTH_MarR-typ"/>
</dbReference>
<dbReference type="PANTHER" id="PTHR33164:SF57">
    <property type="entry name" value="MARR-FAMILY TRANSCRIPTIONAL REGULATOR"/>
    <property type="match status" value="1"/>
</dbReference>
<feature type="domain" description="HTH marR-type" evidence="1">
    <location>
        <begin position="10"/>
        <end position="144"/>
    </location>
</feature>
<gene>
    <name evidence="2" type="ORF">N1028_16890</name>
</gene>
<accession>A0AA41XG45</accession>